<dbReference type="PANTHER" id="PTHR42973">
    <property type="entry name" value="BINDING OXIDOREDUCTASE, PUTATIVE (AFU_ORTHOLOGUE AFUA_1G17690)-RELATED"/>
    <property type="match status" value="1"/>
</dbReference>
<dbReference type="AlphaFoldDB" id="A0ABD5PDF7"/>
<dbReference type="Gene3D" id="3.30.43.10">
    <property type="entry name" value="Uridine Diphospho-n-acetylenolpyruvylglucosamine Reductase, domain 2"/>
    <property type="match status" value="1"/>
</dbReference>
<keyword evidence="3" id="KW-0285">Flavoprotein</keyword>
<keyword evidence="5" id="KW-0560">Oxidoreductase</keyword>
<organism evidence="7 8">
    <name type="scientific">Halobium salinum</name>
    <dbReference type="NCBI Taxonomy" id="1364940"/>
    <lineage>
        <taxon>Archaea</taxon>
        <taxon>Methanobacteriati</taxon>
        <taxon>Methanobacteriota</taxon>
        <taxon>Stenosarchaea group</taxon>
        <taxon>Halobacteria</taxon>
        <taxon>Halobacteriales</taxon>
        <taxon>Haloferacaceae</taxon>
        <taxon>Halobium</taxon>
    </lineage>
</organism>
<evidence type="ECO:0000256" key="1">
    <source>
        <dbReference type="ARBA" id="ARBA00001974"/>
    </source>
</evidence>
<comment type="cofactor">
    <cofactor evidence="1">
        <name>FAD</name>
        <dbReference type="ChEBI" id="CHEBI:57692"/>
    </cofactor>
</comment>
<evidence type="ECO:0000313" key="7">
    <source>
        <dbReference type="EMBL" id="MFC4358946.1"/>
    </source>
</evidence>
<dbReference type="InterPro" id="IPR036318">
    <property type="entry name" value="FAD-bd_PCMH-like_sf"/>
</dbReference>
<evidence type="ECO:0000313" key="8">
    <source>
        <dbReference type="Proteomes" id="UP001595921"/>
    </source>
</evidence>
<feature type="domain" description="FAD-binding PCMH-type" evidence="6">
    <location>
        <begin position="42"/>
        <end position="213"/>
    </location>
</feature>
<dbReference type="RefSeq" id="WP_267619897.1">
    <property type="nucleotide sequence ID" value="NZ_JAODIW010000004.1"/>
</dbReference>
<dbReference type="Pfam" id="PF01565">
    <property type="entry name" value="FAD_binding_4"/>
    <property type="match status" value="1"/>
</dbReference>
<dbReference type="InterPro" id="IPR016167">
    <property type="entry name" value="FAD-bd_PCMH_sub1"/>
</dbReference>
<name>A0ABD5PDF7_9EURY</name>
<dbReference type="InterPro" id="IPR050416">
    <property type="entry name" value="FAD-linked_Oxidoreductase"/>
</dbReference>
<dbReference type="GO" id="GO:0016491">
    <property type="term" value="F:oxidoreductase activity"/>
    <property type="evidence" value="ECO:0007669"/>
    <property type="project" value="UniProtKB-KW"/>
</dbReference>
<reference evidence="7 8" key="1">
    <citation type="journal article" date="2019" name="Int. J. Syst. Evol. Microbiol.">
        <title>The Global Catalogue of Microorganisms (GCM) 10K type strain sequencing project: providing services to taxonomists for standard genome sequencing and annotation.</title>
        <authorList>
            <consortium name="The Broad Institute Genomics Platform"/>
            <consortium name="The Broad Institute Genome Sequencing Center for Infectious Disease"/>
            <person name="Wu L."/>
            <person name="Ma J."/>
        </authorList>
    </citation>
    <scope>NUCLEOTIDE SEQUENCE [LARGE SCALE GENOMIC DNA]</scope>
    <source>
        <strain evidence="7 8">CGMCC 1.12553</strain>
    </source>
</reference>
<dbReference type="SUPFAM" id="SSF56176">
    <property type="entry name" value="FAD-binding/transporter-associated domain-like"/>
    <property type="match status" value="1"/>
</dbReference>
<comment type="caution">
    <text evidence="7">The sequence shown here is derived from an EMBL/GenBank/DDBJ whole genome shotgun (WGS) entry which is preliminary data.</text>
</comment>
<evidence type="ECO:0000256" key="3">
    <source>
        <dbReference type="ARBA" id="ARBA00022630"/>
    </source>
</evidence>
<dbReference type="EMBL" id="JBHSDS010000007">
    <property type="protein sequence ID" value="MFC4358946.1"/>
    <property type="molecule type" value="Genomic_DNA"/>
</dbReference>
<evidence type="ECO:0000256" key="5">
    <source>
        <dbReference type="ARBA" id="ARBA00023002"/>
    </source>
</evidence>
<dbReference type="Gene3D" id="3.40.462.20">
    <property type="match status" value="1"/>
</dbReference>
<dbReference type="Proteomes" id="UP001595921">
    <property type="component" value="Unassembled WGS sequence"/>
</dbReference>
<dbReference type="PROSITE" id="PS51387">
    <property type="entry name" value="FAD_PCMH"/>
    <property type="match status" value="1"/>
</dbReference>
<dbReference type="InterPro" id="IPR006094">
    <property type="entry name" value="Oxid_FAD_bind_N"/>
</dbReference>
<proteinExistence type="inferred from homology"/>
<dbReference type="PANTHER" id="PTHR42973:SF39">
    <property type="entry name" value="FAD-BINDING PCMH-TYPE DOMAIN-CONTAINING PROTEIN"/>
    <property type="match status" value="1"/>
</dbReference>
<dbReference type="Pfam" id="PF08031">
    <property type="entry name" value="BBE"/>
    <property type="match status" value="1"/>
</dbReference>
<keyword evidence="4" id="KW-0274">FAD</keyword>
<evidence type="ECO:0000259" key="6">
    <source>
        <dbReference type="PROSITE" id="PS51387"/>
    </source>
</evidence>
<evidence type="ECO:0000256" key="2">
    <source>
        <dbReference type="ARBA" id="ARBA00005466"/>
    </source>
</evidence>
<dbReference type="InterPro" id="IPR016166">
    <property type="entry name" value="FAD-bd_PCMH"/>
</dbReference>
<dbReference type="Gene3D" id="3.30.465.10">
    <property type="match status" value="1"/>
</dbReference>
<sequence>MAVGQRRVGDEVLRGFSETFRGALLRPGDDGYDEARSVWNAMVDRRPAIIARPTGAADVIAAVNFARDNGLDLAVKGAGHNIAGSAVCDDGLVVDCALMNSVRVDPTAMTARVGPGATLGDVDHETQAFGLATPTGINSTTGIAGLTLGGGFGWLSRKYGLTVDNLRSVDIVTADGELRHASEAENPDLFWAVRGGGGNFGVVTAFEFDLHEVGPEVLSGLVIYPYEQAPAVLRHWRDFVADLPDECTVWVNSMTAPPLPFIPDAYHGEKVLAVMPCYVGDLAEGERLLEPLRSFGDPIADVVGPHSYAQWQQAFDPLLLEGARNYWKSHNFTEVTDDCIDAIVEYAERLPTPQSEIFVARMGGAANRVPADATAYPHRDAEFVMNVHTRWEDPTMDDACVAWAREFFDHMAGFATGGAYVNFISEGTGEEARAYGGNYERLAEVKAKYDPENVFRANQNVKPAV</sequence>
<dbReference type="InterPro" id="IPR016169">
    <property type="entry name" value="FAD-bd_PCMH_sub2"/>
</dbReference>
<protein>
    <submittedName>
        <fullName evidence="7">FAD-binding oxidoreductase</fullName>
    </submittedName>
</protein>
<keyword evidence="8" id="KW-1185">Reference proteome</keyword>
<dbReference type="InterPro" id="IPR012951">
    <property type="entry name" value="BBE"/>
</dbReference>
<comment type="similarity">
    <text evidence="2">Belongs to the oxygen-dependent FAD-linked oxidoreductase family.</text>
</comment>
<gene>
    <name evidence="7" type="ORF">ACFO0N_13430</name>
</gene>
<accession>A0ABD5PDF7</accession>
<evidence type="ECO:0000256" key="4">
    <source>
        <dbReference type="ARBA" id="ARBA00022827"/>
    </source>
</evidence>